<keyword evidence="2" id="KW-1185">Reference proteome</keyword>
<organism evidence="1 2">
    <name type="scientific">Bauhinia variegata</name>
    <name type="common">Purple orchid tree</name>
    <name type="synonym">Phanera variegata</name>
    <dbReference type="NCBI Taxonomy" id="167791"/>
    <lineage>
        <taxon>Eukaryota</taxon>
        <taxon>Viridiplantae</taxon>
        <taxon>Streptophyta</taxon>
        <taxon>Embryophyta</taxon>
        <taxon>Tracheophyta</taxon>
        <taxon>Spermatophyta</taxon>
        <taxon>Magnoliopsida</taxon>
        <taxon>eudicotyledons</taxon>
        <taxon>Gunneridae</taxon>
        <taxon>Pentapetalae</taxon>
        <taxon>rosids</taxon>
        <taxon>fabids</taxon>
        <taxon>Fabales</taxon>
        <taxon>Fabaceae</taxon>
        <taxon>Cercidoideae</taxon>
        <taxon>Cercideae</taxon>
        <taxon>Bauhiniinae</taxon>
        <taxon>Bauhinia</taxon>
    </lineage>
</organism>
<evidence type="ECO:0000313" key="2">
    <source>
        <dbReference type="Proteomes" id="UP000828941"/>
    </source>
</evidence>
<sequence length="487" mass="54646">MGCEFSKFSACCWGTEQNGPVPEAAINENEEKSDANDLPPFHEYTIDQLRKATSGFAVENIVSEHGEKAPNVVYKGKLENQLRIAVKRFNRSAWPDSRQFLEEARAVGQLRNQRLVNLLGCCCEGEERLLVAEYMPNDTLAKHLFHWETQPMKWAMRLRVALHLAQALEYCTSKGRALYHDLNAYRVLFDDEANPRLSCFGLMKNSRDGKSYSTNLAFTPPEYLRTGRVTPESVTYSFGTLLLDLLSGKHIPPSHALDLIRDRNLQMLTDSCLEGQFSNDEGTELVRLASRCLQSEPRERPNPKSLVTALIPLQKDSEVPSHVLMGIPHSAASFPLSPLGEACLRMDLTAIHEVLEKIGYKDDEGAATELSFQMWTNQMQETLNSKKKGDSAFRNKDFKAAIDTYTQFIDVGTMLSPTIYARRSLAYLMNDMPEEALHDASQAQIISPVWYIASYLQAVALLALGRESEAQVALKEGSALETKKNTN</sequence>
<accession>A0ACB9MWP9</accession>
<dbReference type="Proteomes" id="UP000828941">
    <property type="component" value="Chromosome 8"/>
</dbReference>
<proteinExistence type="predicted"/>
<reference evidence="1 2" key="1">
    <citation type="journal article" date="2022" name="DNA Res.">
        <title>Chromosomal-level genome assembly of the orchid tree Bauhinia variegata (Leguminosae; Cercidoideae) supports the allotetraploid origin hypothesis of Bauhinia.</title>
        <authorList>
            <person name="Zhong Y."/>
            <person name="Chen Y."/>
            <person name="Zheng D."/>
            <person name="Pang J."/>
            <person name="Liu Y."/>
            <person name="Luo S."/>
            <person name="Meng S."/>
            <person name="Qian L."/>
            <person name="Wei D."/>
            <person name="Dai S."/>
            <person name="Zhou R."/>
        </authorList>
    </citation>
    <scope>NUCLEOTIDE SEQUENCE [LARGE SCALE GENOMIC DNA]</scope>
    <source>
        <strain evidence="1">BV-YZ2020</strain>
    </source>
</reference>
<dbReference type="EMBL" id="CM039433">
    <property type="protein sequence ID" value="KAI4326960.1"/>
    <property type="molecule type" value="Genomic_DNA"/>
</dbReference>
<comment type="caution">
    <text evidence="1">The sequence shown here is derived from an EMBL/GenBank/DDBJ whole genome shotgun (WGS) entry which is preliminary data.</text>
</comment>
<protein>
    <submittedName>
        <fullName evidence="1">Uncharacterized protein</fullName>
    </submittedName>
</protein>
<gene>
    <name evidence="1" type="ORF">L6164_019470</name>
</gene>
<evidence type="ECO:0000313" key="1">
    <source>
        <dbReference type="EMBL" id="KAI4326960.1"/>
    </source>
</evidence>
<name>A0ACB9MWP9_BAUVA</name>